<feature type="domain" description="Ammonium transporter AmtB-like" evidence="6">
    <location>
        <begin position="4"/>
        <end position="54"/>
    </location>
</feature>
<dbReference type="Pfam" id="PF00909">
    <property type="entry name" value="Ammonium_transp"/>
    <property type="match status" value="1"/>
</dbReference>
<feature type="transmembrane region" description="Helical" evidence="5">
    <location>
        <begin position="12"/>
        <end position="28"/>
    </location>
</feature>
<dbReference type="Proteomes" id="UP000289886">
    <property type="component" value="Unassembled WGS sequence"/>
</dbReference>
<keyword evidence="4 5" id="KW-0472">Membrane</keyword>
<keyword evidence="8" id="KW-1185">Reference proteome</keyword>
<dbReference type="GO" id="GO:0016020">
    <property type="term" value="C:membrane"/>
    <property type="evidence" value="ECO:0007669"/>
    <property type="project" value="UniProtKB-SubCell"/>
</dbReference>
<gene>
    <name evidence="7" type="ORF">EOD39_17078</name>
</gene>
<dbReference type="SUPFAM" id="SSF111352">
    <property type="entry name" value="Ammonium transporter"/>
    <property type="match status" value="1"/>
</dbReference>
<keyword evidence="2 5" id="KW-0812">Transmembrane</keyword>
<dbReference type="GO" id="GO:0008519">
    <property type="term" value="F:ammonium channel activity"/>
    <property type="evidence" value="ECO:0007669"/>
    <property type="project" value="InterPro"/>
</dbReference>
<evidence type="ECO:0000259" key="6">
    <source>
        <dbReference type="Pfam" id="PF00909"/>
    </source>
</evidence>
<name>A0A444V4C0_ACIRT</name>
<evidence type="ECO:0000313" key="7">
    <source>
        <dbReference type="EMBL" id="RXM95257.1"/>
    </source>
</evidence>
<proteinExistence type="predicted"/>
<dbReference type="EMBL" id="SCEB01002527">
    <property type="protein sequence ID" value="RXM95257.1"/>
    <property type="molecule type" value="Genomic_DNA"/>
</dbReference>
<accession>A0A444V4C0</accession>
<evidence type="ECO:0000256" key="1">
    <source>
        <dbReference type="ARBA" id="ARBA00004141"/>
    </source>
</evidence>
<evidence type="ECO:0000256" key="4">
    <source>
        <dbReference type="ARBA" id="ARBA00023136"/>
    </source>
</evidence>
<dbReference type="InterPro" id="IPR029020">
    <property type="entry name" value="Ammonium/urea_transptr"/>
</dbReference>
<evidence type="ECO:0000256" key="3">
    <source>
        <dbReference type="ARBA" id="ARBA00022989"/>
    </source>
</evidence>
<keyword evidence="3 5" id="KW-1133">Transmembrane helix</keyword>
<comment type="subcellular location">
    <subcellularLocation>
        <location evidence="1">Membrane</location>
        <topology evidence="1">Multi-pass membrane protein</topology>
    </subcellularLocation>
</comment>
<comment type="caution">
    <text evidence="7">The sequence shown here is derived from an EMBL/GenBank/DDBJ whole genome shotgun (WGS) entry which is preliminary data.</text>
</comment>
<reference evidence="7 8" key="1">
    <citation type="submission" date="2019-01" db="EMBL/GenBank/DDBJ databases">
        <title>Draft Genome and Complete Hox-Cluster Characterization of the Sterlet Sturgeon (Acipenser ruthenus).</title>
        <authorList>
            <person name="Wei Q."/>
        </authorList>
    </citation>
    <scope>NUCLEOTIDE SEQUENCE [LARGE SCALE GENOMIC DNA]</scope>
    <source>
        <strain evidence="7">WHYD16114868_AA</strain>
        <tissue evidence="7">Blood</tissue>
    </source>
</reference>
<sequence length="82" mass="9193">MVWVRDAGGSMVIHTFGAYYGLAIARVLHRPSLDKSKQGSVYHSDVFAMIGFILKLNIWGDAPDENCFEDDVYWEVGTHSNS</sequence>
<organism evidence="7 8">
    <name type="scientific">Acipenser ruthenus</name>
    <name type="common">Sterlet sturgeon</name>
    <dbReference type="NCBI Taxonomy" id="7906"/>
    <lineage>
        <taxon>Eukaryota</taxon>
        <taxon>Metazoa</taxon>
        <taxon>Chordata</taxon>
        <taxon>Craniata</taxon>
        <taxon>Vertebrata</taxon>
        <taxon>Euteleostomi</taxon>
        <taxon>Actinopterygii</taxon>
        <taxon>Chondrostei</taxon>
        <taxon>Acipenseriformes</taxon>
        <taxon>Acipenseridae</taxon>
        <taxon>Acipenser</taxon>
    </lineage>
</organism>
<dbReference type="InterPro" id="IPR024041">
    <property type="entry name" value="NH4_transpt_AmtB-like_dom"/>
</dbReference>
<dbReference type="AlphaFoldDB" id="A0A444V4C0"/>
<protein>
    <submittedName>
        <fullName evidence="7">Ammonium transporter Rh type B</fullName>
    </submittedName>
</protein>
<dbReference type="Gene3D" id="1.10.3430.10">
    <property type="entry name" value="Ammonium transporter AmtB like domains"/>
    <property type="match status" value="1"/>
</dbReference>
<evidence type="ECO:0000256" key="2">
    <source>
        <dbReference type="ARBA" id="ARBA00022692"/>
    </source>
</evidence>
<evidence type="ECO:0000256" key="5">
    <source>
        <dbReference type="SAM" id="Phobius"/>
    </source>
</evidence>
<evidence type="ECO:0000313" key="8">
    <source>
        <dbReference type="Proteomes" id="UP000289886"/>
    </source>
</evidence>